<comment type="caution">
    <text evidence="1">The sequence shown here is derived from an EMBL/GenBank/DDBJ whole genome shotgun (WGS) entry which is preliminary data.</text>
</comment>
<dbReference type="AlphaFoldDB" id="A0A8J3H985"/>
<evidence type="ECO:0000313" key="1">
    <source>
        <dbReference type="EMBL" id="GHH03373.1"/>
    </source>
</evidence>
<name>A0A8J3H985_9RHOB</name>
<dbReference type="Proteomes" id="UP000611500">
    <property type="component" value="Unassembled WGS sequence"/>
</dbReference>
<protein>
    <submittedName>
        <fullName evidence="1">Uncharacterized protein</fullName>
    </submittedName>
</protein>
<accession>A0A8J3H985</accession>
<evidence type="ECO:0000313" key="2">
    <source>
        <dbReference type="Proteomes" id="UP000611500"/>
    </source>
</evidence>
<reference evidence="1" key="1">
    <citation type="journal article" date="2014" name="Int. J. Syst. Evol. Microbiol.">
        <title>Complete genome sequence of Corynebacterium casei LMG S-19264T (=DSM 44701T), isolated from a smear-ripened cheese.</title>
        <authorList>
            <consortium name="US DOE Joint Genome Institute (JGI-PGF)"/>
            <person name="Walter F."/>
            <person name="Albersmeier A."/>
            <person name="Kalinowski J."/>
            <person name="Ruckert C."/>
        </authorList>
    </citation>
    <scope>NUCLEOTIDE SEQUENCE</scope>
    <source>
        <strain evidence="1">CGMCC 1.7081</strain>
    </source>
</reference>
<keyword evidence="2" id="KW-1185">Reference proteome</keyword>
<dbReference type="EMBL" id="BNAP01000037">
    <property type="protein sequence ID" value="GHH03373.1"/>
    <property type="molecule type" value="Genomic_DNA"/>
</dbReference>
<organism evidence="1 2">
    <name type="scientific">Pseudodonghicola xiamenensis</name>
    <dbReference type="NCBI Taxonomy" id="337702"/>
    <lineage>
        <taxon>Bacteria</taxon>
        <taxon>Pseudomonadati</taxon>
        <taxon>Pseudomonadota</taxon>
        <taxon>Alphaproteobacteria</taxon>
        <taxon>Rhodobacterales</taxon>
        <taxon>Paracoccaceae</taxon>
        <taxon>Pseudodonghicola</taxon>
    </lineage>
</organism>
<sequence>MQRGHAFGNDAALGALMFDLISKTTQRHRIGGQFMTLFAKHRTVYLAGQDIARQFTGIVEPAFDPMCQNRTGMLWEHHPRDHCRAENADGNLLDSRHGHIETCARHLHQSEATECNRVPPEHENIAAGGTIEHADEQAQPAPKCNRHAQ</sequence>
<reference evidence="1" key="2">
    <citation type="submission" date="2020-09" db="EMBL/GenBank/DDBJ databases">
        <authorList>
            <person name="Sun Q."/>
            <person name="Zhou Y."/>
        </authorList>
    </citation>
    <scope>NUCLEOTIDE SEQUENCE</scope>
    <source>
        <strain evidence="1">CGMCC 1.7081</strain>
    </source>
</reference>
<gene>
    <name evidence="1" type="ORF">GCM10010961_41380</name>
</gene>
<proteinExistence type="predicted"/>